<organism evidence="2 3">
    <name type="scientific">Alcaligenes xylosoxydans xylosoxydans</name>
    <name type="common">Achromobacter xylosoxidans</name>
    <dbReference type="NCBI Taxonomy" id="85698"/>
    <lineage>
        <taxon>Bacteria</taxon>
        <taxon>Pseudomonadati</taxon>
        <taxon>Pseudomonadota</taxon>
        <taxon>Betaproteobacteria</taxon>
        <taxon>Burkholderiales</taxon>
        <taxon>Alcaligenaceae</taxon>
        <taxon>Achromobacter</taxon>
    </lineage>
</organism>
<accession>A0A0X8P567</accession>
<name>A0A0X8P567_ALCXX</name>
<feature type="chain" id="PRO_5007069326" description="Lipoprotein" evidence="1">
    <location>
        <begin position="22"/>
        <end position="180"/>
    </location>
</feature>
<evidence type="ECO:0000256" key="1">
    <source>
        <dbReference type="SAM" id="SignalP"/>
    </source>
</evidence>
<dbReference type="RefSeq" id="WP_061074234.1">
    <property type="nucleotide sequence ID" value="NZ_CP014060.2"/>
</dbReference>
<feature type="signal peptide" evidence="1">
    <location>
        <begin position="1"/>
        <end position="21"/>
    </location>
</feature>
<evidence type="ECO:0008006" key="4">
    <source>
        <dbReference type="Google" id="ProtNLM"/>
    </source>
</evidence>
<dbReference type="EMBL" id="CP014060">
    <property type="protein sequence ID" value="AMG39999.1"/>
    <property type="molecule type" value="Genomic_DNA"/>
</dbReference>
<sequence length="180" mass="18962">MYKLFGAAVLALTVTGCSTFAVPRYSADAETVSALRAMGEVKVNVGPFNSGPGDQSKSGVLTCRAFGPVKTPNAEAYSEYVRKALISELVMANLYAETAPVELTGTLDKLNFSSNSGKWVSALTLKSSNGNSLSVEDTYKFTSSFVGETACTQTALAGLGAVQELIKKAVRDPAFVKLLK</sequence>
<dbReference type="AlphaFoldDB" id="A0A0X8P567"/>
<keyword evidence="1" id="KW-0732">Signal</keyword>
<gene>
    <name evidence="2" type="ORF">AL504_30830</name>
</gene>
<dbReference type="PROSITE" id="PS51257">
    <property type="entry name" value="PROKAR_LIPOPROTEIN"/>
    <property type="match status" value="1"/>
</dbReference>
<evidence type="ECO:0000313" key="3">
    <source>
        <dbReference type="Proteomes" id="UP000060602"/>
    </source>
</evidence>
<protein>
    <recommendedName>
        <fullName evidence="4">Lipoprotein</fullName>
    </recommendedName>
</protein>
<dbReference type="Proteomes" id="UP000060602">
    <property type="component" value="Chromosome"/>
</dbReference>
<evidence type="ECO:0000313" key="2">
    <source>
        <dbReference type="EMBL" id="AMG39999.1"/>
    </source>
</evidence>
<proteinExistence type="predicted"/>
<reference evidence="3" key="1">
    <citation type="submission" date="2015-12" db="EMBL/GenBank/DDBJ databases">
        <title>FDA dAtabase for Regulatory Grade micrObial Sequences (FDA-ARGOS): Supporting development and validation of Infectious Disease Dx tests.</title>
        <authorList>
            <person name="Case J."/>
            <person name="Tallon L."/>
            <person name="Sadzewicz L."/>
            <person name="Sengamalay N."/>
            <person name="Ott S."/>
            <person name="Godinez A."/>
            <person name="Nagaraj S."/>
            <person name="Nadendla S."/>
            <person name="Sichtig H."/>
        </authorList>
    </citation>
    <scope>NUCLEOTIDE SEQUENCE [LARGE SCALE GENOMIC DNA]</scope>
    <source>
        <strain evidence="3">FDAARGOS_147</strain>
    </source>
</reference>